<name>A0A9W3SKD5_LACJH</name>
<accession>A0A9W3SKD5</accession>
<dbReference type="AlphaFoldDB" id="A0A9W3SKD5"/>
<gene>
    <name evidence="1" type="ORF">BBP16_00545</name>
</gene>
<dbReference type="Proteomes" id="UP000094691">
    <property type="component" value="Chromosome"/>
</dbReference>
<protein>
    <submittedName>
        <fullName evidence="1">Uncharacterized protein</fullName>
    </submittedName>
</protein>
<evidence type="ECO:0000313" key="2">
    <source>
        <dbReference type="Proteomes" id="UP000094691"/>
    </source>
</evidence>
<dbReference type="EMBL" id="CP016400">
    <property type="protein sequence ID" value="AOG25492.1"/>
    <property type="molecule type" value="Genomic_DNA"/>
</dbReference>
<proteinExistence type="predicted"/>
<sequence>MEIIDKRTKKEEHWQLGDVLVANSDDSKGLIVKNSNAEYCLMNITPDKRWNYSTAEDDCFGDCYKTLSDFYEATYSDWHKVNAKLVIE</sequence>
<reference evidence="1 2" key="1">
    <citation type="submission" date="2016-07" db="EMBL/GenBank/DDBJ databases">
        <title>Genome sequencing project for further understanding the molecular mechanisms of preventing non-alcoholic fatty liver disease.</title>
        <authorList>
            <person name="Wang H."/>
        </authorList>
    </citation>
    <scope>NUCLEOTIDE SEQUENCE [LARGE SCALE GENOMIC DNA]</scope>
    <source>
        <strain evidence="1 2">BS15</strain>
    </source>
</reference>
<organism evidence="1 2">
    <name type="scientific">Lactobacillus johnsonii</name>
    <dbReference type="NCBI Taxonomy" id="33959"/>
    <lineage>
        <taxon>Bacteria</taxon>
        <taxon>Bacillati</taxon>
        <taxon>Bacillota</taxon>
        <taxon>Bacilli</taxon>
        <taxon>Lactobacillales</taxon>
        <taxon>Lactobacillaceae</taxon>
        <taxon>Lactobacillus</taxon>
    </lineage>
</organism>
<evidence type="ECO:0000313" key="1">
    <source>
        <dbReference type="EMBL" id="AOG25492.1"/>
    </source>
</evidence>